<dbReference type="EMBL" id="VIKR01000004">
    <property type="protein sequence ID" value="TQV72784.1"/>
    <property type="molecule type" value="Genomic_DNA"/>
</dbReference>
<dbReference type="InterPro" id="IPR013587">
    <property type="entry name" value="Nitrate/nitrite_sensing"/>
</dbReference>
<dbReference type="AlphaFoldDB" id="A0A545T6D4"/>
<keyword evidence="2 4" id="KW-0807">Transducer</keyword>
<dbReference type="InterPro" id="IPR004089">
    <property type="entry name" value="MCPsignal_dom"/>
</dbReference>
<dbReference type="PROSITE" id="PS50906">
    <property type="entry name" value="NIT"/>
    <property type="match status" value="1"/>
</dbReference>
<evidence type="ECO:0000256" key="5">
    <source>
        <dbReference type="SAM" id="Phobius"/>
    </source>
</evidence>
<feature type="domain" description="Methyl-accepting transducer" evidence="6">
    <location>
        <begin position="385"/>
        <end position="621"/>
    </location>
</feature>
<dbReference type="FunFam" id="1.10.287.950:FF:000001">
    <property type="entry name" value="Methyl-accepting chemotaxis sensory transducer"/>
    <property type="match status" value="1"/>
</dbReference>
<name>A0A545T6D4_9GAMM</name>
<comment type="similarity">
    <text evidence="3">Belongs to the methyl-accepting chemotaxis (MCP) protein family.</text>
</comment>
<dbReference type="RefSeq" id="WP_142942895.1">
    <property type="nucleotide sequence ID" value="NZ_VIKR01000004.1"/>
</dbReference>
<dbReference type="PRINTS" id="PR00260">
    <property type="entry name" value="CHEMTRNSDUCR"/>
</dbReference>
<proteinExistence type="inferred from homology"/>
<evidence type="ECO:0000313" key="8">
    <source>
        <dbReference type="EMBL" id="TQV72784.1"/>
    </source>
</evidence>
<dbReference type="PROSITE" id="PS50111">
    <property type="entry name" value="CHEMOTAXIS_TRANSDUC_2"/>
    <property type="match status" value="1"/>
</dbReference>
<dbReference type="GO" id="GO:0016020">
    <property type="term" value="C:membrane"/>
    <property type="evidence" value="ECO:0007669"/>
    <property type="project" value="UniProtKB-SubCell"/>
</dbReference>
<keyword evidence="9" id="KW-1185">Reference proteome</keyword>
<accession>A0A545T6D4</accession>
<dbReference type="GO" id="GO:0004888">
    <property type="term" value="F:transmembrane signaling receptor activity"/>
    <property type="evidence" value="ECO:0007669"/>
    <property type="project" value="InterPro"/>
</dbReference>
<comment type="caution">
    <text evidence="8">The sequence shown here is derived from an EMBL/GenBank/DDBJ whole genome shotgun (WGS) entry which is preliminary data.</text>
</comment>
<sequence length="658" mass="72095">MGMLVSYLSRHMTGLILFPCILLAAIVSYDSMNAYSTMKQAEHDKTDAIASYEVLALVHELQKERGYSAGFLGSEGGQLGLELRQQRRATDSALDIVVNSQSRKRVGSQFGNKVEAMLTELKNINSVRSRVDTLNIELSNALGYYTRINSLGIELVNIAGKLSEDPKVIDYLFAIAALSLVKESAGIERAVLANVLGANNFPDNLRRRHIGLLVKQEVFLEEAMQLAPEETLKKWRDLMRANEFKQVEDIRNKVSSLNSDFGISAAQWFQVATTRIDILRKGEEQGLQTALALAEQNRSKAFTILVVELITLFVGLAVTFLVVAMIRRRNEQSLLIAKGIREVIDNRDLADEIPVLLSDEIGQSAENINLMTRRFSKDLHDIQEGSQKISVATDETHAAIQNNFENIAKQNTRVEMIAAAVEQMSANIQVIAQAIADNAEAAKEVSQQSNTGNNVVVNAVSGMENVARMMEESVESITQLQERVNGISEIVIMIQSIAEQTNLLALNAAIEAARAGEQGRGFAVVADEVRSLASRTQECTVQISTLVEELQHSSTSTSATINDAKEQASSASESTASVQAALQAIVAVAENVEETTDSVSINIQEQCTALEEVNQNVVDIHNKSIEGMTAAQQISIASENISQNVRNTDQLIQQYKTE</sequence>
<dbReference type="InterPro" id="IPR010910">
    <property type="entry name" value="Nitrate/nitrite_sensing_bac"/>
</dbReference>
<reference evidence="8 9" key="1">
    <citation type="submission" date="2019-06" db="EMBL/GenBank/DDBJ databases">
        <title>Draft genome of Aliikangiella marina GYP-15.</title>
        <authorList>
            <person name="Wang G."/>
        </authorList>
    </citation>
    <scope>NUCLEOTIDE SEQUENCE [LARGE SCALE GENOMIC DNA]</scope>
    <source>
        <strain evidence="8 9">GYP-15</strain>
    </source>
</reference>
<keyword evidence="5" id="KW-0812">Transmembrane</keyword>
<dbReference type="PANTHER" id="PTHR32089">
    <property type="entry name" value="METHYL-ACCEPTING CHEMOTAXIS PROTEIN MCPB"/>
    <property type="match status" value="1"/>
</dbReference>
<dbReference type="Proteomes" id="UP000317839">
    <property type="component" value="Unassembled WGS sequence"/>
</dbReference>
<dbReference type="InterPro" id="IPR004090">
    <property type="entry name" value="Chemotax_Me-accpt_rcpt"/>
</dbReference>
<keyword evidence="5" id="KW-1133">Transmembrane helix</keyword>
<dbReference type="Pfam" id="PF00015">
    <property type="entry name" value="MCPsignal"/>
    <property type="match status" value="1"/>
</dbReference>
<comment type="subcellular location">
    <subcellularLocation>
        <location evidence="1">Membrane</location>
    </subcellularLocation>
</comment>
<evidence type="ECO:0000259" key="6">
    <source>
        <dbReference type="PROSITE" id="PS50111"/>
    </source>
</evidence>
<dbReference type="OrthoDB" id="2489132at2"/>
<evidence type="ECO:0000256" key="1">
    <source>
        <dbReference type="ARBA" id="ARBA00004370"/>
    </source>
</evidence>
<dbReference type="GO" id="GO:0006935">
    <property type="term" value="P:chemotaxis"/>
    <property type="evidence" value="ECO:0007669"/>
    <property type="project" value="InterPro"/>
</dbReference>
<dbReference type="GO" id="GO:0007165">
    <property type="term" value="P:signal transduction"/>
    <property type="evidence" value="ECO:0007669"/>
    <property type="project" value="UniProtKB-KW"/>
</dbReference>
<dbReference type="Gene3D" id="1.10.287.950">
    <property type="entry name" value="Methyl-accepting chemotaxis protein"/>
    <property type="match status" value="1"/>
</dbReference>
<gene>
    <name evidence="8" type="ORF">FLL45_15050</name>
</gene>
<dbReference type="SMART" id="SM00283">
    <property type="entry name" value="MA"/>
    <property type="match status" value="1"/>
</dbReference>
<evidence type="ECO:0000256" key="3">
    <source>
        <dbReference type="ARBA" id="ARBA00029447"/>
    </source>
</evidence>
<dbReference type="CDD" id="cd11386">
    <property type="entry name" value="MCP_signal"/>
    <property type="match status" value="1"/>
</dbReference>
<organism evidence="8 9">
    <name type="scientific">Aliikangiella marina</name>
    <dbReference type="NCBI Taxonomy" id="1712262"/>
    <lineage>
        <taxon>Bacteria</taxon>
        <taxon>Pseudomonadati</taxon>
        <taxon>Pseudomonadota</taxon>
        <taxon>Gammaproteobacteria</taxon>
        <taxon>Oceanospirillales</taxon>
        <taxon>Pleioneaceae</taxon>
        <taxon>Aliikangiella</taxon>
    </lineage>
</organism>
<dbReference type="PANTHER" id="PTHR32089:SF112">
    <property type="entry name" value="LYSOZYME-LIKE PROTEIN-RELATED"/>
    <property type="match status" value="1"/>
</dbReference>
<evidence type="ECO:0000259" key="7">
    <source>
        <dbReference type="PROSITE" id="PS50906"/>
    </source>
</evidence>
<evidence type="ECO:0000256" key="2">
    <source>
        <dbReference type="ARBA" id="ARBA00023224"/>
    </source>
</evidence>
<keyword evidence="5" id="KW-0472">Membrane</keyword>
<dbReference type="Pfam" id="PF08376">
    <property type="entry name" value="NIT"/>
    <property type="match status" value="1"/>
</dbReference>
<evidence type="ECO:0000256" key="4">
    <source>
        <dbReference type="PROSITE-ProRule" id="PRU00284"/>
    </source>
</evidence>
<feature type="domain" description="NIT" evidence="7">
    <location>
        <begin position="52"/>
        <end position="297"/>
    </location>
</feature>
<protein>
    <submittedName>
        <fullName evidence="8">Methyl-accepting chemotaxis protein</fullName>
    </submittedName>
</protein>
<feature type="transmembrane region" description="Helical" evidence="5">
    <location>
        <begin position="301"/>
        <end position="326"/>
    </location>
</feature>
<dbReference type="SUPFAM" id="SSF58104">
    <property type="entry name" value="Methyl-accepting chemotaxis protein (MCP) signaling domain"/>
    <property type="match status" value="1"/>
</dbReference>
<evidence type="ECO:0000313" key="9">
    <source>
        <dbReference type="Proteomes" id="UP000317839"/>
    </source>
</evidence>